<keyword evidence="2" id="KW-0472">Membrane</keyword>
<dbReference type="InterPro" id="IPR016032">
    <property type="entry name" value="Sig_transdc_resp-reg_C-effctor"/>
</dbReference>
<dbReference type="Gene3D" id="1.10.10.10">
    <property type="entry name" value="Winged helix-like DNA-binding domain superfamily/Winged helix DNA-binding domain"/>
    <property type="match status" value="1"/>
</dbReference>
<evidence type="ECO:0000313" key="3">
    <source>
        <dbReference type="EMBL" id="WYW56625.1"/>
    </source>
</evidence>
<dbReference type="Proteomes" id="UP001491088">
    <property type="component" value="Chromosome"/>
</dbReference>
<evidence type="ECO:0000256" key="2">
    <source>
        <dbReference type="SAM" id="Phobius"/>
    </source>
</evidence>
<feature type="transmembrane region" description="Helical" evidence="2">
    <location>
        <begin position="241"/>
        <end position="264"/>
    </location>
</feature>
<dbReference type="SUPFAM" id="SSF46894">
    <property type="entry name" value="C-terminal effector domain of the bipartite response regulators"/>
    <property type="match status" value="1"/>
</dbReference>
<sequence length="421" mass="49707">MNALRCRKKLTVFLLLFNIILIFSQETLIKDQDYWFYYDKGYLESDWTNLKNLTNWQKGLTPIGYGDKKLTTTISYGGDKEKKHITKYFKKNIVIDDDYIAYEFKLKRDDGAVVYVNGKELFRDNMPNITIGKTTLASSTTKGAEEKKYYQHFFENNIFVKGKNTISISIHQAYEYSSDCIFSLELIGHKNPEILSFVLENKDRTNNELSNKIEILNSKLEHDKIAIQKESLESTNYNLKIIVLLIIVIFILGIFGYYFTLLSFKKTNKEKNKKIASLKNKNNNRDKKIMMLTTNLLHNKQYFKEIKADIKGLKTEDKKTVKTIINQIDSVLERDEDWKTLTEHFNALHNNFYDKLIEKHPNITETELRHCMFIKLHMQTKEIARIFMIDPRSVQTARYRIKKKLNLEESENLRDYLLNLD</sequence>
<evidence type="ECO:0000313" key="4">
    <source>
        <dbReference type="Proteomes" id="UP001491088"/>
    </source>
</evidence>
<name>A0ABZ2TU11_9FLAO</name>
<evidence type="ECO:0008006" key="5">
    <source>
        <dbReference type="Google" id="ProtNLM"/>
    </source>
</evidence>
<proteinExistence type="predicted"/>
<dbReference type="InterPro" id="IPR036388">
    <property type="entry name" value="WH-like_DNA-bd_sf"/>
</dbReference>
<dbReference type="Gene3D" id="2.60.120.260">
    <property type="entry name" value="Galactose-binding domain-like"/>
    <property type="match status" value="1"/>
</dbReference>
<keyword evidence="2" id="KW-0812">Transmembrane</keyword>
<dbReference type="RefSeq" id="WP_340934569.1">
    <property type="nucleotide sequence ID" value="NZ_CP150496.1"/>
</dbReference>
<keyword evidence="2" id="KW-1133">Transmembrane helix</keyword>
<reference evidence="3 4" key="1">
    <citation type="submission" date="2024-03" db="EMBL/GenBank/DDBJ databases">
        <authorList>
            <person name="Cao K."/>
        </authorList>
    </citation>
    <scope>NUCLEOTIDE SEQUENCE [LARGE SCALE GENOMIC DNA]</scope>
    <source>
        <strain evidence="3 4">MCCC 1K00696</strain>
    </source>
</reference>
<keyword evidence="4" id="KW-1185">Reference proteome</keyword>
<dbReference type="EMBL" id="CP150496">
    <property type="protein sequence ID" value="WYW56625.1"/>
    <property type="molecule type" value="Genomic_DNA"/>
</dbReference>
<gene>
    <name evidence="3" type="ORF">WG950_05070</name>
</gene>
<accession>A0ABZ2TU11</accession>
<organism evidence="3 4">
    <name type="scientific">Polaribacter marinaquae</name>
    <dbReference type="NCBI Taxonomy" id="1642819"/>
    <lineage>
        <taxon>Bacteria</taxon>
        <taxon>Pseudomonadati</taxon>
        <taxon>Bacteroidota</taxon>
        <taxon>Flavobacteriia</taxon>
        <taxon>Flavobacteriales</taxon>
        <taxon>Flavobacteriaceae</taxon>
    </lineage>
</organism>
<keyword evidence="1" id="KW-0175">Coiled coil</keyword>
<evidence type="ECO:0000256" key="1">
    <source>
        <dbReference type="SAM" id="Coils"/>
    </source>
</evidence>
<protein>
    <recommendedName>
        <fullName evidence="5">HTH luxR-type domain-containing protein</fullName>
    </recommendedName>
</protein>
<feature type="coiled-coil region" evidence="1">
    <location>
        <begin position="261"/>
        <end position="288"/>
    </location>
</feature>